<dbReference type="GO" id="GO:0004318">
    <property type="term" value="F:enoyl-[acyl-carrier-protein] reductase (NADH) activity"/>
    <property type="evidence" value="ECO:0007669"/>
    <property type="project" value="UniProtKB-EC"/>
</dbReference>
<dbReference type="Gene3D" id="3.40.50.720">
    <property type="entry name" value="NAD(P)-binding Rossmann-like Domain"/>
    <property type="match status" value="1"/>
</dbReference>
<evidence type="ECO:0000313" key="13">
    <source>
        <dbReference type="EMBL" id="PDZ94498.1"/>
    </source>
</evidence>
<dbReference type="PANTHER" id="PTHR43159:SF2">
    <property type="entry name" value="ENOYL-[ACYL-CARRIER-PROTEIN] REDUCTASE [NADH], CHLOROPLASTIC"/>
    <property type="match status" value="1"/>
</dbReference>
<feature type="active site" description="Proton acceptor" evidence="10">
    <location>
        <position position="147"/>
    </location>
</feature>
<reference evidence="13 14" key="1">
    <citation type="submission" date="2017-09" db="EMBL/GenBank/DDBJ databases">
        <title>Large-scale bioinformatics analysis of Bacillus genomes uncovers conserved roles of natural products in bacterial physiology.</title>
        <authorList>
            <consortium name="Agbiome Team Llc"/>
            <person name="Bleich R.M."/>
            <person name="Grubbs K.J."/>
            <person name="Santa Maria K.C."/>
            <person name="Allen S.E."/>
            <person name="Farag S."/>
            <person name="Shank E.A."/>
            <person name="Bowers A."/>
        </authorList>
    </citation>
    <scope>NUCLEOTIDE SEQUENCE [LARGE SCALE GENOMIC DNA]</scope>
    <source>
        <strain evidence="13 14">AFS092789</strain>
    </source>
</reference>
<dbReference type="GO" id="GO:0006633">
    <property type="term" value="P:fatty acid biosynthetic process"/>
    <property type="evidence" value="ECO:0007669"/>
    <property type="project" value="UniProtKB-KW"/>
</dbReference>
<keyword evidence="5 9" id="KW-0560">Oxidoreductase</keyword>
<feature type="active site" description="Proton acceptor" evidence="10">
    <location>
        <position position="157"/>
    </location>
</feature>
<evidence type="ECO:0000256" key="1">
    <source>
        <dbReference type="ARBA" id="ARBA00005194"/>
    </source>
</evidence>
<evidence type="ECO:0000256" key="6">
    <source>
        <dbReference type="ARBA" id="ARBA00023027"/>
    </source>
</evidence>
<organism evidence="13 14">
    <name type="scientific">Bacillus cereus</name>
    <dbReference type="NCBI Taxonomy" id="1396"/>
    <lineage>
        <taxon>Bacteria</taxon>
        <taxon>Bacillati</taxon>
        <taxon>Bacillota</taxon>
        <taxon>Bacilli</taxon>
        <taxon>Bacillales</taxon>
        <taxon>Bacillaceae</taxon>
        <taxon>Bacillus</taxon>
        <taxon>Bacillus cereus group</taxon>
    </lineage>
</organism>
<dbReference type="InterPro" id="IPR036291">
    <property type="entry name" value="NAD(P)-bd_dom_sf"/>
</dbReference>
<feature type="binding site" evidence="12">
    <location>
        <position position="94"/>
    </location>
    <ligand>
        <name>NAD(+)</name>
        <dbReference type="ChEBI" id="CHEBI:57540"/>
    </ligand>
</feature>
<feature type="binding site" evidence="12">
    <location>
        <begin position="66"/>
        <end position="67"/>
    </location>
    <ligand>
        <name>NAD(+)</name>
        <dbReference type="ChEBI" id="CHEBI:57540"/>
    </ligand>
</feature>
<dbReference type="InterPro" id="IPR014358">
    <property type="entry name" value="Enoyl-ACP_Rdtase_NADH"/>
</dbReference>
<evidence type="ECO:0000313" key="14">
    <source>
        <dbReference type="Proteomes" id="UP000219922"/>
    </source>
</evidence>
<protein>
    <recommendedName>
        <fullName evidence="9">Enoyl-[acyl-carrier-protein] reductase [NADH]</fullName>
        <ecNumber evidence="9">1.3.1.9</ecNumber>
    </recommendedName>
</protein>
<keyword evidence="6 9" id="KW-0520">NAD</keyword>
<evidence type="ECO:0000256" key="12">
    <source>
        <dbReference type="PIRSR" id="PIRSR000094-3"/>
    </source>
</evidence>
<feature type="binding site" evidence="12">
    <location>
        <position position="13"/>
    </location>
    <ligand>
        <name>NAD(+)</name>
        <dbReference type="ChEBI" id="CHEBI:57540"/>
    </ligand>
</feature>
<sequence>MGLLTNKTYVVMGVANHRSIAWGIAQSLHEHGAKLVFTYQGERLREGVEKLVATLDGQESLLVSCDVTSDEDVKKAFETIGKEVGVIHGVAHCIAFANKEDLQGEFIDTSRQGYHLAQDISSYSLVAVAREAKPFMTEGGSIVTLTYLGGERVVKNYNLMGVAKAALDANVKYLANDLGKDNIRVNAVSAGPIRTLAAKGVGGFNDILRQIEENAPLRRTVDQREVGDSAMFLLSDLSRGVTGEILHVDAGHNILGF</sequence>
<keyword evidence="7" id="KW-0443">Lipid metabolism</keyword>
<evidence type="ECO:0000256" key="5">
    <source>
        <dbReference type="ARBA" id="ARBA00023002"/>
    </source>
</evidence>
<dbReference type="EMBL" id="NVMX01000177">
    <property type="protein sequence ID" value="PDZ94498.1"/>
    <property type="molecule type" value="Genomic_DNA"/>
</dbReference>
<dbReference type="Pfam" id="PF13561">
    <property type="entry name" value="adh_short_C2"/>
    <property type="match status" value="1"/>
</dbReference>
<accession>A0A9X6SST3</accession>
<dbReference type="AlphaFoldDB" id="A0A9X6SST3"/>
<evidence type="ECO:0000256" key="10">
    <source>
        <dbReference type="PIRSR" id="PIRSR000094-1"/>
    </source>
</evidence>
<dbReference type="Gene3D" id="1.10.8.400">
    <property type="entry name" value="Enoyl acyl carrier protein reductase"/>
    <property type="match status" value="1"/>
</dbReference>
<comment type="catalytic activity">
    <reaction evidence="9">
        <text>a 2,3-saturated acyl-[ACP] + NAD(+) = a (2E)-enoyl-[ACP] + NADH + H(+)</text>
        <dbReference type="Rhea" id="RHEA:10240"/>
        <dbReference type="Rhea" id="RHEA-COMP:9925"/>
        <dbReference type="Rhea" id="RHEA-COMP:9926"/>
        <dbReference type="ChEBI" id="CHEBI:15378"/>
        <dbReference type="ChEBI" id="CHEBI:57540"/>
        <dbReference type="ChEBI" id="CHEBI:57945"/>
        <dbReference type="ChEBI" id="CHEBI:78784"/>
        <dbReference type="ChEBI" id="CHEBI:78785"/>
        <dbReference type="EC" id="1.3.1.9"/>
    </reaction>
</comment>
<dbReference type="RefSeq" id="WP_098006955.1">
    <property type="nucleotide sequence ID" value="NZ_JAWLRU010000002.1"/>
</dbReference>
<dbReference type="NCBIfam" id="NF006369">
    <property type="entry name" value="PRK08594.1"/>
    <property type="match status" value="1"/>
</dbReference>
<keyword evidence="3 9" id="KW-0444">Lipid biosynthesis</keyword>
<feature type="binding site" evidence="12">
    <location>
        <position position="164"/>
    </location>
    <ligand>
        <name>NAD(+)</name>
        <dbReference type="ChEBI" id="CHEBI:57540"/>
    </ligand>
</feature>
<proteinExistence type="inferred from homology"/>
<feature type="binding site" evidence="11">
    <location>
        <position position="97"/>
    </location>
    <ligand>
        <name>substrate</name>
    </ligand>
</feature>
<comment type="similarity">
    <text evidence="2 9">Belongs to the short-chain dehydrogenases/reductases (SDR) family. FabI subfamily.</text>
</comment>
<name>A0A9X6SST3_BACCE</name>
<dbReference type="FunFam" id="1.10.8.400:FF:000001">
    <property type="entry name" value="Enoyl-[acyl-carrier-protein] reductase [NADH]"/>
    <property type="match status" value="1"/>
</dbReference>
<evidence type="ECO:0000256" key="11">
    <source>
        <dbReference type="PIRSR" id="PIRSR000094-2"/>
    </source>
</evidence>
<keyword evidence="8 9" id="KW-0275">Fatty acid biosynthesis</keyword>
<dbReference type="PRINTS" id="PR00081">
    <property type="entry name" value="GDHRDH"/>
</dbReference>
<evidence type="ECO:0000256" key="3">
    <source>
        <dbReference type="ARBA" id="ARBA00022516"/>
    </source>
</evidence>
<evidence type="ECO:0000256" key="7">
    <source>
        <dbReference type="ARBA" id="ARBA00023098"/>
    </source>
</evidence>
<dbReference type="EC" id="1.3.1.9" evidence="9"/>
<comment type="pathway">
    <text evidence="1">Lipid metabolism; fatty acid biosynthesis.</text>
</comment>
<feature type="binding site" evidence="12">
    <location>
        <begin position="19"/>
        <end position="20"/>
    </location>
    <ligand>
        <name>NAD(+)</name>
        <dbReference type="ChEBI" id="CHEBI:57540"/>
    </ligand>
</feature>
<feature type="binding site" evidence="12">
    <location>
        <position position="40"/>
    </location>
    <ligand>
        <name>NAD(+)</name>
        <dbReference type="ChEBI" id="CHEBI:57540"/>
    </ligand>
</feature>
<dbReference type="CDD" id="cd05372">
    <property type="entry name" value="ENR_SDR"/>
    <property type="match status" value="1"/>
</dbReference>
<dbReference type="Proteomes" id="UP000219922">
    <property type="component" value="Unassembled WGS sequence"/>
</dbReference>
<dbReference type="PIRSF" id="PIRSF000094">
    <property type="entry name" value="Enoyl-ACP_rdct"/>
    <property type="match status" value="1"/>
</dbReference>
<keyword evidence="4" id="KW-0276">Fatty acid metabolism</keyword>
<dbReference type="InterPro" id="IPR002347">
    <property type="entry name" value="SDR_fam"/>
</dbReference>
<gene>
    <name evidence="13" type="ORF">CON36_33480</name>
</gene>
<dbReference type="FunFam" id="3.40.50.720:FF:000054">
    <property type="entry name" value="Enoyl-[acyl-carrier-protein] reductase [NADH]"/>
    <property type="match status" value="1"/>
</dbReference>
<comment type="caution">
    <text evidence="13">The sequence shown here is derived from an EMBL/GenBank/DDBJ whole genome shotgun (WGS) entry which is preliminary data.</text>
</comment>
<evidence type="ECO:0000256" key="9">
    <source>
        <dbReference type="PIRNR" id="PIRNR000094"/>
    </source>
</evidence>
<evidence type="ECO:0000256" key="8">
    <source>
        <dbReference type="ARBA" id="ARBA00023160"/>
    </source>
</evidence>
<dbReference type="PANTHER" id="PTHR43159">
    <property type="entry name" value="ENOYL-[ACYL-CARRIER-PROTEIN] REDUCTASE"/>
    <property type="match status" value="1"/>
</dbReference>
<dbReference type="SUPFAM" id="SSF51735">
    <property type="entry name" value="NAD(P)-binding Rossmann-fold domains"/>
    <property type="match status" value="1"/>
</dbReference>
<feature type="binding site" evidence="12">
    <location>
        <begin position="193"/>
        <end position="197"/>
    </location>
    <ligand>
        <name>NAD(+)</name>
        <dbReference type="ChEBI" id="CHEBI:57540"/>
    </ligand>
</feature>
<evidence type="ECO:0000256" key="2">
    <source>
        <dbReference type="ARBA" id="ARBA00009233"/>
    </source>
</evidence>
<evidence type="ECO:0000256" key="4">
    <source>
        <dbReference type="ARBA" id="ARBA00022832"/>
    </source>
</evidence>